<evidence type="ECO:0000256" key="1">
    <source>
        <dbReference type="SAM" id="Coils"/>
    </source>
</evidence>
<comment type="caution">
    <text evidence="2">The sequence shown here is derived from an EMBL/GenBank/DDBJ whole genome shotgun (WGS) entry which is preliminary data.</text>
</comment>
<proteinExistence type="predicted"/>
<gene>
    <name evidence="2" type="ORF">HK099_003322</name>
</gene>
<feature type="non-terminal residue" evidence="2">
    <location>
        <position position="1"/>
    </location>
</feature>
<dbReference type="EMBL" id="JADGJW010002199">
    <property type="protein sequence ID" value="KAJ3199061.1"/>
    <property type="molecule type" value="Genomic_DNA"/>
</dbReference>
<keyword evidence="3" id="KW-1185">Reference proteome</keyword>
<name>A0AAD5XWA2_9FUNG</name>
<dbReference type="Gene3D" id="2.10.110.10">
    <property type="entry name" value="Cysteine Rich Protein"/>
    <property type="match status" value="1"/>
</dbReference>
<reference evidence="2" key="1">
    <citation type="submission" date="2020-05" db="EMBL/GenBank/DDBJ databases">
        <title>Phylogenomic resolution of chytrid fungi.</title>
        <authorList>
            <person name="Stajich J.E."/>
            <person name="Amses K."/>
            <person name="Simmons R."/>
            <person name="Seto K."/>
            <person name="Myers J."/>
            <person name="Bonds A."/>
            <person name="Quandt C.A."/>
            <person name="Barry K."/>
            <person name="Liu P."/>
            <person name="Grigoriev I."/>
            <person name="Longcore J.E."/>
            <person name="James T.Y."/>
        </authorList>
    </citation>
    <scope>NUCLEOTIDE SEQUENCE</scope>
    <source>
        <strain evidence="2">JEL0476</strain>
    </source>
</reference>
<dbReference type="CDD" id="cd08368">
    <property type="entry name" value="LIM"/>
    <property type="match status" value="1"/>
</dbReference>
<evidence type="ECO:0000313" key="2">
    <source>
        <dbReference type="EMBL" id="KAJ3199061.1"/>
    </source>
</evidence>
<keyword evidence="1" id="KW-0175">Coiled coil</keyword>
<dbReference type="AlphaFoldDB" id="A0AAD5XWA2"/>
<evidence type="ECO:0000313" key="3">
    <source>
        <dbReference type="Proteomes" id="UP001211065"/>
    </source>
</evidence>
<sequence>MDELDKLLSDLQELTVDAKTISKQNSLQKVTLEKSLSNILNPVVEQNLILKKDASSSSLIFKKNLAEALYLKSNSSFNNSDFQKFNLANQFSTNFAALNGENNVILQKTENENEIMEGDNLTKKKTELKEEITEKKKELNVVEAELNKKKKTENLLIDLSPLLSSLCLSNSSSFSNINSEFNSPTSPFSGVNLTLTRKEIESSMKDSNSKVPGTSALKCDTCQLLIGNGPSLKAMGKVFHPEHFKCEVKLKSKMNNKLATKDGLCGRPLAGALYFESLDGKP</sequence>
<organism evidence="2 3">
    <name type="scientific">Clydaea vesicula</name>
    <dbReference type="NCBI Taxonomy" id="447962"/>
    <lineage>
        <taxon>Eukaryota</taxon>
        <taxon>Fungi</taxon>
        <taxon>Fungi incertae sedis</taxon>
        <taxon>Chytridiomycota</taxon>
        <taxon>Chytridiomycota incertae sedis</taxon>
        <taxon>Chytridiomycetes</taxon>
        <taxon>Lobulomycetales</taxon>
        <taxon>Lobulomycetaceae</taxon>
        <taxon>Clydaea</taxon>
    </lineage>
</organism>
<dbReference type="Proteomes" id="UP001211065">
    <property type="component" value="Unassembled WGS sequence"/>
</dbReference>
<protein>
    <submittedName>
        <fullName evidence="2">Uncharacterized protein</fullName>
    </submittedName>
</protein>
<feature type="coiled-coil region" evidence="1">
    <location>
        <begin position="111"/>
        <end position="152"/>
    </location>
</feature>
<accession>A0AAD5XWA2</accession>